<evidence type="ECO:0000313" key="2">
    <source>
        <dbReference type="Proteomes" id="UP001596408"/>
    </source>
</evidence>
<reference evidence="1 2" key="1">
    <citation type="journal article" date="2019" name="Int. J. Syst. Evol. Microbiol.">
        <title>The Global Catalogue of Microorganisms (GCM) 10K type strain sequencing project: providing services to taxonomists for standard genome sequencing and annotation.</title>
        <authorList>
            <consortium name="The Broad Institute Genomics Platform"/>
            <consortium name="The Broad Institute Genome Sequencing Center for Infectious Disease"/>
            <person name="Wu L."/>
            <person name="Ma J."/>
        </authorList>
    </citation>
    <scope>NUCLEOTIDE SEQUENCE [LARGE SCALE GENOMIC DNA]</scope>
    <source>
        <strain evidence="1 2">YIM 94188</strain>
    </source>
</reference>
<gene>
    <name evidence="1" type="ORF">ACFQEV_02205</name>
</gene>
<organism evidence="1 2">
    <name type="scientific">Halopelagius fulvigenes</name>
    <dbReference type="NCBI Taxonomy" id="1198324"/>
    <lineage>
        <taxon>Archaea</taxon>
        <taxon>Methanobacteriati</taxon>
        <taxon>Methanobacteriota</taxon>
        <taxon>Stenosarchaea group</taxon>
        <taxon>Halobacteria</taxon>
        <taxon>Halobacteriales</taxon>
        <taxon>Haloferacaceae</taxon>
    </lineage>
</organism>
<dbReference type="EMBL" id="JBHSXH010000005">
    <property type="protein sequence ID" value="MFC6823814.1"/>
    <property type="molecule type" value="Genomic_DNA"/>
</dbReference>
<sequence length="177" mass="19957">MTTLAFTDLSDAREFITRELCDECFAPVLRRAREYDEAEAVVLSYGDTKGTFYAKGHRFREDGTIDAATPTANPSPEATTVDNALSRQEGRAVSGRSTFCQCGVDVRSRWPSDRDLSNCERYETFEELCAQLRHHGIDLAPRRGKWVIYARNRQDYMAGRDLDVLAEALFVAAGAYR</sequence>
<accession>A0ABD5TUE2</accession>
<protein>
    <submittedName>
        <fullName evidence="1">Uncharacterized protein</fullName>
    </submittedName>
</protein>
<keyword evidence="2" id="KW-1185">Reference proteome</keyword>
<comment type="caution">
    <text evidence="1">The sequence shown here is derived from an EMBL/GenBank/DDBJ whole genome shotgun (WGS) entry which is preliminary data.</text>
</comment>
<dbReference type="AlphaFoldDB" id="A0ABD5TUE2"/>
<dbReference type="RefSeq" id="WP_379692321.1">
    <property type="nucleotide sequence ID" value="NZ_JBHSXH010000005.1"/>
</dbReference>
<name>A0ABD5TUE2_9EURY</name>
<proteinExistence type="predicted"/>
<dbReference type="Proteomes" id="UP001596408">
    <property type="component" value="Unassembled WGS sequence"/>
</dbReference>
<evidence type="ECO:0000313" key="1">
    <source>
        <dbReference type="EMBL" id="MFC6823814.1"/>
    </source>
</evidence>